<keyword evidence="2" id="KW-1185">Reference proteome</keyword>
<dbReference type="Proteomes" id="UP000469559">
    <property type="component" value="Unassembled WGS sequence"/>
</dbReference>
<dbReference type="EMBL" id="QGMF01000098">
    <property type="protein sequence ID" value="TVY19581.1"/>
    <property type="molecule type" value="Genomic_DNA"/>
</dbReference>
<name>A0A8T9BJL9_9HELO</name>
<reference evidence="1 2" key="1">
    <citation type="submission" date="2018-05" db="EMBL/GenBank/DDBJ databases">
        <title>Whole genome sequencing for identification of molecular markers to develop diagnostic detection tools for the regulated plant pathogen Lachnellula willkommii.</title>
        <authorList>
            <person name="Giroux E."/>
            <person name="Bilodeau G."/>
        </authorList>
    </citation>
    <scope>NUCLEOTIDE SEQUENCE [LARGE SCALE GENOMIC DNA]</scope>
    <source>
        <strain evidence="1 2">CBS 203.66</strain>
    </source>
</reference>
<evidence type="ECO:0000313" key="2">
    <source>
        <dbReference type="Proteomes" id="UP000469559"/>
    </source>
</evidence>
<sequence>MSQDQPSIKGDFNTAYIAANYGVPSEKTTSGGSVLTDLQGVMFCAQRRGDLVGPWFREVVTKDKTTDPKKLFTIIREAIAVVYPFVGLPNCVPACFGLVGVLREIGIDVDEDRRRFVVACYFVPDWHLISYIDRTYNKETFSPRDSKHGKRYIEE</sequence>
<protein>
    <submittedName>
        <fullName evidence="1">Uncharacterized protein</fullName>
    </submittedName>
</protein>
<comment type="caution">
    <text evidence="1">The sequence shown here is derived from an EMBL/GenBank/DDBJ whole genome shotgun (WGS) entry which is preliminary data.</text>
</comment>
<dbReference type="AlphaFoldDB" id="A0A8T9BJL9"/>
<proteinExistence type="predicted"/>
<gene>
    <name evidence="1" type="ORF">LARI1_G000780</name>
</gene>
<dbReference type="OrthoDB" id="3707757at2759"/>
<evidence type="ECO:0000313" key="1">
    <source>
        <dbReference type="EMBL" id="TVY19581.1"/>
    </source>
</evidence>
<accession>A0A8T9BJL9</accession>
<organism evidence="1 2">
    <name type="scientific">Lachnellula arida</name>
    <dbReference type="NCBI Taxonomy" id="1316785"/>
    <lineage>
        <taxon>Eukaryota</taxon>
        <taxon>Fungi</taxon>
        <taxon>Dikarya</taxon>
        <taxon>Ascomycota</taxon>
        <taxon>Pezizomycotina</taxon>
        <taxon>Leotiomycetes</taxon>
        <taxon>Helotiales</taxon>
        <taxon>Lachnaceae</taxon>
        <taxon>Lachnellula</taxon>
    </lineage>
</organism>